<comment type="caution">
    <text evidence="1">The sequence shown here is derived from an EMBL/GenBank/DDBJ whole genome shotgun (WGS) entry which is preliminary data.</text>
</comment>
<dbReference type="Proteomes" id="UP000305546">
    <property type="component" value="Unassembled WGS sequence"/>
</dbReference>
<protein>
    <recommendedName>
        <fullName evidence="3">Calcineurin-like phosphoesterase domain-containing protein</fullName>
    </recommendedName>
</protein>
<dbReference type="Gene3D" id="3.60.21.10">
    <property type="match status" value="1"/>
</dbReference>
<evidence type="ECO:0008006" key="3">
    <source>
        <dbReference type="Google" id="ProtNLM"/>
    </source>
</evidence>
<name>A0A5C4LR91_9PSEU</name>
<dbReference type="EMBL" id="VDFW01000057">
    <property type="protein sequence ID" value="TNC18899.1"/>
    <property type="molecule type" value="Genomic_DNA"/>
</dbReference>
<dbReference type="SUPFAM" id="SSF56300">
    <property type="entry name" value="Metallo-dependent phosphatases"/>
    <property type="match status" value="1"/>
</dbReference>
<dbReference type="OrthoDB" id="5241795at2"/>
<keyword evidence="2" id="KW-1185">Reference proteome</keyword>
<dbReference type="AlphaFoldDB" id="A0A5C4LR91"/>
<dbReference type="InterPro" id="IPR029052">
    <property type="entry name" value="Metallo-depent_PP-like"/>
</dbReference>
<gene>
    <name evidence="1" type="ORF">FG385_33125</name>
</gene>
<evidence type="ECO:0000313" key="2">
    <source>
        <dbReference type="Proteomes" id="UP000305546"/>
    </source>
</evidence>
<proteinExistence type="predicted"/>
<accession>A0A5C4LR91</accession>
<evidence type="ECO:0000313" key="1">
    <source>
        <dbReference type="EMBL" id="TNC18899.1"/>
    </source>
</evidence>
<sequence>MLDGIRLRGEDRLAALLERYPQVVAVLCGHAHTAAASTFAGKPLRAAPGVVSTLKLPWEHGDLLDYAQPPALAFHVLDDEHRLTTHYRVLPGSR</sequence>
<reference evidence="1 2" key="1">
    <citation type="submission" date="2019-06" db="EMBL/GenBank/DDBJ databases">
        <title>Amycolatopsis alkalitolerans sp. nov., isolated from Gastrodia elata Blume.</title>
        <authorList>
            <person name="Narsing Rao M.P."/>
            <person name="Li W.J."/>
        </authorList>
    </citation>
    <scope>NUCLEOTIDE SEQUENCE [LARGE SCALE GENOMIC DNA]</scope>
    <source>
        <strain evidence="1 2">SYSUP0005</strain>
    </source>
</reference>
<organism evidence="1 2">
    <name type="scientific">Amycolatopsis alkalitolerans</name>
    <dbReference type="NCBI Taxonomy" id="2547244"/>
    <lineage>
        <taxon>Bacteria</taxon>
        <taxon>Bacillati</taxon>
        <taxon>Actinomycetota</taxon>
        <taxon>Actinomycetes</taxon>
        <taxon>Pseudonocardiales</taxon>
        <taxon>Pseudonocardiaceae</taxon>
        <taxon>Amycolatopsis</taxon>
    </lineage>
</organism>
<dbReference type="RefSeq" id="WP_139100760.1">
    <property type="nucleotide sequence ID" value="NZ_VDFW01000057.1"/>
</dbReference>